<protein>
    <submittedName>
        <fullName evidence="1">Uncharacterized protein</fullName>
    </submittedName>
</protein>
<name>A0AA39IYC0_9AGAR</name>
<dbReference type="EMBL" id="JAUEPT010000115">
    <property type="protein sequence ID" value="KAK0431409.1"/>
    <property type="molecule type" value="Genomic_DNA"/>
</dbReference>
<keyword evidence="2" id="KW-1185">Reference proteome</keyword>
<sequence>METDQIIGQGKTFSTIIGALETTAVRVFLVMYPTPQQEHHLQVLINIVDRRPNAQKKGYRLVWSKRNASEILMPCTTLEERSSFPSPSTRPTAENYHRAPCTLNYDPAHIARINSAAQRIAIISCTMFFRALTALLAATAVASSPLVTRNAGPKCTIVVTPKDSSYAAGAANQLTYGFLYRFGQSTYPVLGSA</sequence>
<gene>
    <name evidence="1" type="ORF">EV421DRAFT_1927790</name>
</gene>
<proteinExistence type="predicted"/>
<organism evidence="1 2">
    <name type="scientific">Armillaria borealis</name>
    <dbReference type="NCBI Taxonomy" id="47425"/>
    <lineage>
        <taxon>Eukaryota</taxon>
        <taxon>Fungi</taxon>
        <taxon>Dikarya</taxon>
        <taxon>Basidiomycota</taxon>
        <taxon>Agaricomycotina</taxon>
        <taxon>Agaricomycetes</taxon>
        <taxon>Agaricomycetidae</taxon>
        <taxon>Agaricales</taxon>
        <taxon>Marasmiineae</taxon>
        <taxon>Physalacriaceae</taxon>
        <taxon>Armillaria</taxon>
    </lineage>
</organism>
<reference evidence="1" key="1">
    <citation type="submission" date="2023-06" db="EMBL/GenBank/DDBJ databases">
        <authorList>
            <consortium name="Lawrence Berkeley National Laboratory"/>
            <person name="Ahrendt S."/>
            <person name="Sahu N."/>
            <person name="Indic B."/>
            <person name="Wong-Bajracharya J."/>
            <person name="Merenyi Z."/>
            <person name="Ke H.-M."/>
            <person name="Monk M."/>
            <person name="Kocsube S."/>
            <person name="Drula E."/>
            <person name="Lipzen A."/>
            <person name="Balint B."/>
            <person name="Henrissat B."/>
            <person name="Andreopoulos B."/>
            <person name="Martin F.M."/>
            <person name="Harder C.B."/>
            <person name="Rigling D."/>
            <person name="Ford K.L."/>
            <person name="Foster G.D."/>
            <person name="Pangilinan J."/>
            <person name="Papanicolaou A."/>
            <person name="Barry K."/>
            <person name="LaButti K."/>
            <person name="Viragh M."/>
            <person name="Koriabine M."/>
            <person name="Yan M."/>
            <person name="Riley R."/>
            <person name="Champramary S."/>
            <person name="Plett K.L."/>
            <person name="Tsai I.J."/>
            <person name="Slot J."/>
            <person name="Sipos G."/>
            <person name="Plett J."/>
            <person name="Nagy L.G."/>
            <person name="Grigoriev I.V."/>
        </authorList>
    </citation>
    <scope>NUCLEOTIDE SEQUENCE</scope>
    <source>
        <strain evidence="1">FPL87.14</strain>
    </source>
</reference>
<evidence type="ECO:0000313" key="2">
    <source>
        <dbReference type="Proteomes" id="UP001175226"/>
    </source>
</evidence>
<comment type="caution">
    <text evidence="1">The sequence shown here is derived from an EMBL/GenBank/DDBJ whole genome shotgun (WGS) entry which is preliminary data.</text>
</comment>
<dbReference type="Proteomes" id="UP001175226">
    <property type="component" value="Unassembled WGS sequence"/>
</dbReference>
<accession>A0AA39IYC0</accession>
<dbReference type="AlphaFoldDB" id="A0AA39IYC0"/>
<evidence type="ECO:0000313" key="1">
    <source>
        <dbReference type="EMBL" id="KAK0431409.1"/>
    </source>
</evidence>